<organism evidence="3 4">
    <name type="scientific">Terrabacter terrigena</name>
    <dbReference type="NCBI Taxonomy" id="574718"/>
    <lineage>
        <taxon>Bacteria</taxon>
        <taxon>Bacillati</taxon>
        <taxon>Actinomycetota</taxon>
        <taxon>Actinomycetes</taxon>
        <taxon>Micrococcales</taxon>
        <taxon>Intrasporangiaceae</taxon>
        <taxon>Terrabacter</taxon>
    </lineage>
</organism>
<dbReference type="RefSeq" id="WP_386052166.1">
    <property type="nucleotide sequence ID" value="NZ_JBHTKH010000004.1"/>
</dbReference>
<gene>
    <name evidence="3" type="ORF">ACFQ2V_08100</name>
</gene>
<protein>
    <submittedName>
        <fullName evidence="3">GNAT family N-acetyltransferase</fullName>
    </submittedName>
</protein>
<dbReference type="InterPro" id="IPR016181">
    <property type="entry name" value="Acyl_CoA_acyltransferase"/>
</dbReference>
<dbReference type="PROSITE" id="PS51186">
    <property type="entry name" value="GNAT"/>
    <property type="match status" value="1"/>
</dbReference>
<dbReference type="InterPro" id="IPR000182">
    <property type="entry name" value="GNAT_dom"/>
</dbReference>
<sequence>MNPSSFQSDRPDSPDADVDLTPDDLLRVFHDQTRGPIPVGSAERPVELDGLVRRQYDLDPAGHFAMVESPDGLGDDPDAVIARVRDFFAERGQRVEWKTYDYDEPADLGELLVAAGFVREDDEALVLGEAAPLAAQTIDLPDGVVVRAADGFDDFVRMRTMSETVWGGQHAWVTESLYPDWVARPGSMDVVVVEESREGPVLCAARGEYDASGFTGLWGGSTLPEWRGRGLYRATLLHRARLGLDRGKEFVRVDASPDSEPILRRLGLHRVATTTPYVFDPAA</sequence>
<keyword evidence="4" id="KW-1185">Reference proteome</keyword>
<proteinExistence type="predicted"/>
<feature type="region of interest" description="Disordered" evidence="1">
    <location>
        <begin position="1"/>
        <end position="21"/>
    </location>
</feature>
<evidence type="ECO:0000259" key="2">
    <source>
        <dbReference type="PROSITE" id="PS51186"/>
    </source>
</evidence>
<evidence type="ECO:0000256" key="1">
    <source>
        <dbReference type="SAM" id="MobiDB-lite"/>
    </source>
</evidence>
<dbReference type="Proteomes" id="UP001597046">
    <property type="component" value="Unassembled WGS sequence"/>
</dbReference>
<dbReference type="Gene3D" id="3.40.630.30">
    <property type="match status" value="1"/>
</dbReference>
<dbReference type="SUPFAM" id="SSF55729">
    <property type="entry name" value="Acyl-CoA N-acyltransferases (Nat)"/>
    <property type="match status" value="1"/>
</dbReference>
<comment type="caution">
    <text evidence="3">The sequence shown here is derived from an EMBL/GenBank/DDBJ whole genome shotgun (WGS) entry which is preliminary data.</text>
</comment>
<feature type="domain" description="N-acetyltransferase" evidence="2">
    <location>
        <begin position="144"/>
        <end position="283"/>
    </location>
</feature>
<evidence type="ECO:0000313" key="4">
    <source>
        <dbReference type="Proteomes" id="UP001597046"/>
    </source>
</evidence>
<reference evidence="4" key="1">
    <citation type="journal article" date="2019" name="Int. J. Syst. Evol. Microbiol.">
        <title>The Global Catalogue of Microorganisms (GCM) 10K type strain sequencing project: providing services to taxonomists for standard genome sequencing and annotation.</title>
        <authorList>
            <consortium name="The Broad Institute Genomics Platform"/>
            <consortium name="The Broad Institute Genome Sequencing Center for Infectious Disease"/>
            <person name="Wu L."/>
            <person name="Ma J."/>
        </authorList>
    </citation>
    <scope>NUCLEOTIDE SEQUENCE [LARGE SCALE GENOMIC DNA]</scope>
    <source>
        <strain evidence="4">CCUG 57508</strain>
    </source>
</reference>
<evidence type="ECO:0000313" key="3">
    <source>
        <dbReference type="EMBL" id="MFD1054264.1"/>
    </source>
</evidence>
<accession>A0ABW3MXX1</accession>
<name>A0ABW3MXX1_9MICO</name>
<dbReference type="EMBL" id="JBHTKH010000004">
    <property type="protein sequence ID" value="MFD1054264.1"/>
    <property type="molecule type" value="Genomic_DNA"/>
</dbReference>